<dbReference type="PANTHER" id="PTHR10039:SF5">
    <property type="entry name" value="NACHT DOMAIN-CONTAINING PROTEIN"/>
    <property type="match status" value="1"/>
</dbReference>
<evidence type="ECO:0000256" key="1">
    <source>
        <dbReference type="ARBA" id="ARBA00022737"/>
    </source>
</evidence>
<proteinExistence type="predicted"/>
<dbReference type="PROSITE" id="PS50837">
    <property type="entry name" value="NACHT"/>
    <property type="match status" value="1"/>
</dbReference>
<dbReference type="SUPFAM" id="SSF52540">
    <property type="entry name" value="P-loop containing nucleoside triphosphate hydrolases"/>
    <property type="match status" value="1"/>
</dbReference>
<dbReference type="InterPro" id="IPR056884">
    <property type="entry name" value="NPHP3-like_N"/>
</dbReference>
<evidence type="ECO:0000313" key="4">
    <source>
        <dbReference type="EMBL" id="KAK7712124.1"/>
    </source>
</evidence>
<evidence type="ECO:0000313" key="5">
    <source>
        <dbReference type="Proteomes" id="UP001430848"/>
    </source>
</evidence>
<reference evidence="4 5" key="1">
    <citation type="submission" date="2024-02" db="EMBL/GenBank/DDBJ databases">
        <title>De novo assembly and annotation of 12 fungi associated with fruit tree decline syndrome in Ontario, Canada.</title>
        <authorList>
            <person name="Sulman M."/>
            <person name="Ellouze W."/>
            <person name="Ilyukhin E."/>
        </authorList>
    </citation>
    <scope>NUCLEOTIDE SEQUENCE [LARGE SCALE GENOMIC DNA]</scope>
    <source>
        <strain evidence="4 5">M169</strain>
    </source>
</reference>
<dbReference type="InterPro" id="IPR056693">
    <property type="entry name" value="DUF7791"/>
</dbReference>
<dbReference type="Pfam" id="PF24883">
    <property type="entry name" value="NPHP3_N"/>
    <property type="match status" value="1"/>
</dbReference>
<keyword evidence="1" id="KW-0677">Repeat</keyword>
<dbReference type="Proteomes" id="UP001430848">
    <property type="component" value="Unassembled WGS sequence"/>
</dbReference>
<dbReference type="PANTHER" id="PTHR10039">
    <property type="entry name" value="AMELOGENIN"/>
    <property type="match status" value="1"/>
</dbReference>
<organism evidence="4 5">
    <name type="scientific">Diaporthe eres</name>
    <name type="common">Phomopsis oblonga</name>
    <dbReference type="NCBI Taxonomy" id="83184"/>
    <lineage>
        <taxon>Eukaryota</taxon>
        <taxon>Fungi</taxon>
        <taxon>Dikarya</taxon>
        <taxon>Ascomycota</taxon>
        <taxon>Pezizomycotina</taxon>
        <taxon>Sordariomycetes</taxon>
        <taxon>Sordariomycetidae</taxon>
        <taxon>Diaporthales</taxon>
        <taxon>Diaporthaceae</taxon>
        <taxon>Diaporthe</taxon>
        <taxon>Diaporthe eres species complex</taxon>
    </lineage>
</organism>
<dbReference type="InterPro" id="IPR027417">
    <property type="entry name" value="P-loop_NTPase"/>
</dbReference>
<sequence>MRHHVTLSLTKQEKILLELTEMRKEMNGPRTSFAEALERGAKDYPGHVIMDYLSGFLKPGTEHQAIDKLHEAISHIISNTGKDYKDWDGVIGKNYPDFCLSQSKESSLRDQLIQDLHFREMNYREAVISEAYRDTFKWILEDSDPKKTGFTAWLQSDSNLYWISGKAGSGKSTLMRFIETYEFNVDDQTSRCIRYLEKWADGRSLVVASFYFWASGTSMEASQQGLLQTLLYQLLKQRPDIIPMVVPQTWESACFFGPSKMDRTENKLRRMLNSAIKTLTTSCSSRVCLFIDALNEFDGDPQQLLAQFKQLTELPNIKLCLASRPWIVFEDAFSQKPSLMLQNLTHPDLKHFVVSEFSNNEGFKRLQAREPKYAFELMDEITDKASGVFLWVKLVVKSLLAGLTYDDRISDLQRRLDALPVDLENLYVAIQDDLDPFYHEHASQYFKLMMAARDPPSALVFSFADEEDPEFVLKQSVQPLTDDEIAMRVTTTRRRLNSRCKGLLELGPDNRVQFLHRSVKDYLDSRDIQRRLEEATGDFDAHLKYCAAYLSALKSTISEHHDFDSVAPQVRLCLFAAAGVSKNKPLMLLFLDALNQIVTDKLGPSDVKAVYQMVPNIRGLSAWSQQSFGTSFLALTVRFCVTAYVAARAPAGCMAHQFDGNPTTRPQTGNGRGTYSPSLSPRPQQPFKMFLNSPPRGSNRLGGLRSIISWRSSSSSSKRSQSAAVAWPLLLDANFGHPPRPEMFNCLFEHGADCNVVYDRDEGGADTPWTNVLAAAFAAALFPETRDEWFGWMPTVRLFVKNGAKMNRRTVHQVVARMQRIRVNMLDGERAYAALQSVLGGDEELALRQLRGEVTV</sequence>
<feature type="region of interest" description="Disordered" evidence="2">
    <location>
        <begin position="660"/>
        <end position="682"/>
    </location>
</feature>
<dbReference type="InterPro" id="IPR007111">
    <property type="entry name" value="NACHT_NTPase"/>
</dbReference>
<evidence type="ECO:0000256" key="2">
    <source>
        <dbReference type="SAM" id="MobiDB-lite"/>
    </source>
</evidence>
<dbReference type="EMBL" id="JAKNSF020000139">
    <property type="protein sequence ID" value="KAK7712124.1"/>
    <property type="molecule type" value="Genomic_DNA"/>
</dbReference>
<comment type="caution">
    <text evidence="4">The sequence shown here is derived from an EMBL/GenBank/DDBJ whole genome shotgun (WGS) entry which is preliminary data.</text>
</comment>
<evidence type="ECO:0000259" key="3">
    <source>
        <dbReference type="PROSITE" id="PS50837"/>
    </source>
</evidence>
<dbReference type="Gene3D" id="3.40.50.300">
    <property type="entry name" value="P-loop containing nucleotide triphosphate hydrolases"/>
    <property type="match status" value="1"/>
</dbReference>
<feature type="domain" description="NACHT" evidence="3">
    <location>
        <begin position="159"/>
        <end position="325"/>
    </location>
</feature>
<gene>
    <name evidence="4" type="ORF">SLS63_012493</name>
</gene>
<accession>A0ABR1NR56</accession>
<protein>
    <recommendedName>
        <fullName evidence="3">NACHT domain-containing protein</fullName>
    </recommendedName>
</protein>
<keyword evidence="5" id="KW-1185">Reference proteome</keyword>
<dbReference type="Pfam" id="PF25053">
    <property type="entry name" value="DUF7791"/>
    <property type="match status" value="1"/>
</dbReference>
<name>A0ABR1NR56_DIAER</name>